<dbReference type="EMBL" id="AL445064">
    <property type="protein sequence ID" value="CAC11690.1"/>
    <property type="molecule type" value="Genomic_DNA"/>
</dbReference>
<keyword evidence="2" id="KW-1185">Reference proteome</keyword>
<dbReference type="Proteomes" id="UP000001024">
    <property type="component" value="Chromosome"/>
</dbReference>
<reference evidence="1 2" key="1">
    <citation type="journal article" date="2000" name="Nature">
        <title>The genome sequence of the thermoacidophilic scavenger Thermoplasma acidophilum.</title>
        <authorList>
            <person name="Ruepp A."/>
            <person name="Graml W."/>
            <person name="Santos-Martinez M.L."/>
            <person name="Koretke K.K."/>
            <person name="Volker C."/>
            <person name="Mewes H.W."/>
            <person name="Frishman D."/>
            <person name="Stocker S."/>
            <person name="Lupas A.N."/>
            <person name="Baumeister W."/>
        </authorList>
    </citation>
    <scope>NUCLEOTIDE SEQUENCE [LARGE SCALE GENOMIC DNA]</scope>
    <source>
        <strain evidence="2">ATCC 25905 / DSM 1728 / JCM 9062 / NBRC 15155 / AMRC-C165</strain>
    </source>
</reference>
<sequence>MSMSDIGGKDRLNDEKRVTVRLSRSMVEEMEDLVNRDEYESVSDLVRKAVSALLESRGVNSDFLPVQIMVPKNLIEKLGKDSTKPVNLSLDEFSSLILDRINGLTVRETIKKIVHEENIK</sequence>
<dbReference type="eggNOG" id="arCOG06966">
    <property type="taxonomic scope" value="Archaea"/>
</dbReference>
<evidence type="ECO:0000313" key="1">
    <source>
        <dbReference type="EMBL" id="CAC11690.1"/>
    </source>
</evidence>
<dbReference type="SUPFAM" id="SSF47598">
    <property type="entry name" value="Ribbon-helix-helix"/>
    <property type="match status" value="1"/>
</dbReference>
<dbReference type="CDD" id="cd22231">
    <property type="entry name" value="RHH_NikR_HicB-like"/>
    <property type="match status" value="1"/>
</dbReference>
<dbReference type="InParanoid" id="Q9HKP6"/>
<proteinExistence type="predicted"/>
<dbReference type="STRING" id="273075.gene:9571770"/>
<dbReference type="EnsemblBacteria" id="CAC11690">
    <property type="protein sequence ID" value="CAC11690"/>
    <property type="gene ID" value="CAC11690"/>
</dbReference>
<dbReference type="KEGG" id="tac:Ta0550"/>
<evidence type="ECO:0000313" key="2">
    <source>
        <dbReference type="Proteomes" id="UP000001024"/>
    </source>
</evidence>
<name>Q9HKP6_THEAC</name>
<accession>Q9HKP6</accession>
<organism evidence="1 2">
    <name type="scientific">Thermoplasma acidophilum (strain ATCC 25905 / DSM 1728 / JCM 9062 / NBRC 15155 / AMRC-C165)</name>
    <dbReference type="NCBI Taxonomy" id="273075"/>
    <lineage>
        <taxon>Archaea</taxon>
        <taxon>Methanobacteriati</taxon>
        <taxon>Thermoplasmatota</taxon>
        <taxon>Thermoplasmata</taxon>
        <taxon>Thermoplasmatales</taxon>
        <taxon>Thermoplasmataceae</taxon>
        <taxon>Thermoplasma</taxon>
    </lineage>
</organism>
<dbReference type="GO" id="GO:0006355">
    <property type="term" value="P:regulation of DNA-templated transcription"/>
    <property type="evidence" value="ECO:0007669"/>
    <property type="project" value="InterPro"/>
</dbReference>
<dbReference type="HOGENOM" id="CLU_165893_0_0_2"/>
<dbReference type="InterPro" id="IPR010985">
    <property type="entry name" value="Ribbon_hlx_hlx"/>
</dbReference>
<gene>
    <name evidence="1" type="ordered locus">Ta0550</name>
</gene>
<dbReference type="SMR" id="Q9HKP6"/>
<dbReference type="PaxDb" id="273075-Ta0550m"/>
<dbReference type="AlphaFoldDB" id="Q9HKP6"/>
<protein>
    <submittedName>
        <fullName evidence="1">Uncharacterized protein</fullName>
    </submittedName>
</protein>